<evidence type="ECO:0000313" key="2">
    <source>
        <dbReference type="EMBL" id="KAI7736329.1"/>
    </source>
</evidence>
<dbReference type="InterPro" id="IPR001245">
    <property type="entry name" value="Ser-Thr/Tyr_kinase_cat_dom"/>
</dbReference>
<evidence type="ECO:0000313" key="3">
    <source>
        <dbReference type="Proteomes" id="UP001206925"/>
    </source>
</evidence>
<comment type="caution">
    <text evidence="2">The sequence shown here is derived from an EMBL/GenBank/DDBJ whole genome shotgun (WGS) entry which is preliminary data.</text>
</comment>
<name>A0AAD5GCD5_AMBAR</name>
<dbReference type="GO" id="GO:0005886">
    <property type="term" value="C:plasma membrane"/>
    <property type="evidence" value="ECO:0007669"/>
    <property type="project" value="TreeGrafter"/>
</dbReference>
<organism evidence="2 3">
    <name type="scientific">Ambrosia artemisiifolia</name>
    <name type="common">Common ragweed</name>
    <dbReference type="NCBI Taxonomy" id="4212"/>
    <lineage>
        <taxon>Eukaryota</taxon>
        <taxon>Viridiplantae</taxon>
        <taxon>Streptophyta</taxon>
        <taxon>Embryophyta</taxon>
        <taxon>Tracheophyta</taxon>
        <taxon>Spermatophyta</taxon>
        <taxon>Magnoliopsida</taxon>
        <taxon>eudicotyledons</taxon>
        <taxon>Gunneridae</taxon>
        <taxon>Pentapetalae</taxon>
        <taxon>asterids</taxon>
        <taxon>campanulids</taxon>
        <taxon>Asterales</taxon>
        <taxon>Asteraceae</taxon>
        <taxon>Asteroideae</taxon>
        <taxon>Heliantheae alliance</taxon>
        <taxon>Heliantheae</taxon>
        <taxon>Ambrosia</taxon>
    </lineage>
</organism>
<keyword evidence="3" id="KW-1185">Reference proteome</keyword>
<dbReference type="EMBL" id="JAMZMK010009302">
    <property type="protein sequence ID" value="KAI7736329.1"/>
    <property type="molecule type" value="Genomic_DNA"/>
</dbReference>
<feature type="non-terminal residue" evidence="2">
    <location>
        <position position="1"/>
    </location>
</feature>
<dbReference type="GO" id="GO:0005524">
    <property type="term" value="F:ATP binding"/>
    <property type="evidence" value="ECO:0007669"/>
    <property type="project" value="InterPro"/>
</dbReference>
<evidence type="ECO:0000259" key="1">
    <source>
        <dbReference type="PROSITE" id="PS50011"/>
    </source>
</evidence>
<dbReference type="GO" id="GO:0009506">
    <property type="term" value="C:plasmodesma"/>
    <property type="evidence" value="ECO:0007669"/>
    <property type="project" value="TreeGrafter"/>
</dbReference>
<sequence>TQFAHLRIPLEDVVKATDNFHDDNIIVRRGIIGPAYKGQLSQAGKLIKITAVRLDRKKGKGDIEFWTEVSMLSDLQHENLTSIIGFCDEQNEKIIVTTYEAKGSLRGHLNSPNLTWTQRLKISIGVARAMSYLHHDEGRSYGVIHRYLNSSSILLDENWEAKLSGFMFSVKQSVNRMDQDLLCEPVGVRGYEDPTFEKSIGVSHKSDTYSFGVVLFEILCGRKAFVSNDSHKLLAPLAIHHYEKNTLKDIIHPDLWNQLSRQSVDIYSKISYSCLKEDPTYRPNTNNIVNKLEKALELQLRFENLVGGPIEASKWGGDDS</sequence>
<dbReference type="SUPFAM" id="SSF56112">
    <property type="entry name" value="Protein kinase-like (PK-like)"/>
    <property type="match status" value="1"/>
</dbReference>
<dbReference type="InterPro" id="IPR011009">
    <property type="entry name" value="Kinase-like_dom_sf"/>
</dbReference>
<reference evidence="2" key="1">
    <citation type="submission" date="2022-06" db="EMBL/GenBank/DDBJ databases">
        <title>Uncovering the hologenomic basis of an extraordinary plant invasion.</title>
        <authorList>
            <person name="Bieker V.C."/>
            <person name="Martin M.D."/>
            <person name="Gilbert T."/>
            <person name="Hodgins K."/>
            <person name="Battlay P."/>
            <person name="Petersen B."/>
            <person name="Wilson J."/>
        </authorList>
    </citation>
    <scope>NUCLEOTIDE SEQUENCE</scope>
    <source>
        <strain evidence="2">AA19_3_7</strain>
        <tissue evidence="2">Leaf</tissue>
    </source>
</reference>
<dbReference type="PROSITE" id="PS50011">
    <property type="entry name" value="PROTEIN_KINASE_DOM"/>
    <property type="match status" value="1"/>
</dbReference>
<dbReference type="Pfam" id="PF07714">
    <property type="entry name" value="PK_Tyr_Ser-Thr"/>
    <property type="match status" value="1"/>
</dbReference>
<proteinExistence type="predicted"/>
<accession>A0AAD5GCD5</accession>
<dbReference type="InterPro" id="IPR000719">
    <property type="entry name" value="Prot_kinase_dom"/>
</dbReference>
<protein>
    <recommendedName>
        <fullName evidence="1">Protein kinase domain-containing protein</fullName>
    </recommendedName>
</protein>
<dbReference type="AlphaFoldDB" id="A0AAD5GCD5"/>
<dbReference type="PANTHER" id="PTHR27003">
    <property type="entry name" value="OS07G0166700 PROTEIN"/>
    <property type="match status" value="1"/>
</dbReference>
<dbReference type="GO" id="GO:0004714">
    <property type="term" value="F:transmembrane receptor protein tyrosine kinase activity"/>
    <property type="evidence" value="ECO:0007669"/>
    <property type="project" value="InterPro"/>
</dbReference>
<feature type="domain" description="Protein kinase" evidence="1">
    <location>
        <begin position="21"/>
        <end position="296"/>
    </location>
</feature>
<dbReference type="Gene3D" id="3.30.200.20">
    <property type="entry name" value="Phosphorylase Kinase, domain 1"/>
    <property type="match status" value="1"/>
</dbReference>
<dbReference type="Proteomes" id="UP001206925">
    <property type="component" value="Unassembled WGS sequence"/>
</dbReference>
<gene>
    <name evidence="2" type="ORF">M8C21_007326</name>
</gene>
<dbReference type="PANTHER" id="PTHR27003:SF383">
    <property type="entry name" value="TYROSINE-PROTEIN KINASE, NON-RECEPTOR JAK_TYK2-RELATED"/>
    <property type="match status" value="1"/>
</dbReference>
<dbReference type="Gene3D" id="1.10.510.10">
    <property type="entry name" value="Transferase(Phosphotransferase) domain 1"/>
    <property type="match status" value="1"/>
</dbReference>
<dbReference type="InterPro" id="IPR045272">
    <property type="entry name" value="ANXUR1/2-like"/>
</dbReference>